<reference evidence="2" key="1">
    <citation type="submission" date="2023-10" db="EMBL/GenBank/DDBJ databases">
        <authorList>
            <person name="Chen Y."/>
            <person name="Shah S."/>
            <person name="Dougan E. K."/>
            <person name="Thang M."/>
            <person name="Chan C."/>
        </authorList>
    </citation>
    <scope>NUCLEOTIDE SEQUENCE [LARGE SCALE GENOMIC DNA]</scope>
</reference>
<dbReference type="EMBL" id="CAUYUJ010007603">
    <property type="protein sequence ID" value="CAK0821329.1"/>
    <property type="molecule type" value="Genomic_DNA"/>
</dbReference>
<dbReference type="Proteomes" id="UP001189429">
    <property type="component" value="Unassembled WGS sequence"/>
</dbReference>
<evidence type="ECO:0000313" key="2">
    <source>
        <dbReference type="EMBL" id="CAK0821329.1"/>
    </source>
</evidence>
<evidence type="ECO:0000313" key="3">
    <source>
        <dbReference type="Proteomes" id="UP001189429"/>
    </source>
</evidence>
<name>A0ABN9RQ22_9DINO</name>
<comment type="caution">
    <text evidence="2">The sequence shown here is derived from an EMBL/GenBank/DDBJ whole genome shotgun (WGS) entry which is preliminary data.</text>
</comment>
<organism evidence="2 3">
    <name type="scientific">Prorocentrum cordatum</name>
    <dbReference type="NCBI Taxonomy" id="2364126"/>
    <lineage>
        <taxon>Eukaryota</taxon>
        <taxon>Sar</taxon>
        <taxon>Alveolata</taxon>
        <taxon>Dinophyceae</taxon>
        <taxon>Prorocentrales</taxon>
        <taxon>Prorocentraceae</taxon>
        <taxon>Prorocentrum</taxon>
    </lineage>
</organism>
<feature type="non-terminal residue" evidence="2">
    <location>
        <position position="1278"/>
    </location>
</feature>
<sequence>VEAIGISDIECDGDVSTAEGGAQARRGLPPPEGWKVKEREALLRIAAGGMCAGQVGVALLAALAARDSPFGSCVRRHLMCTGQPWQGGKRQRDVLPLPVPRGDPAVEAALQRIHRADPGKDCHQGRAERARQATIGSWALLCIVTLNWMYCACGRLSGLDWCGQRPTLAQKASLAHILGECEALVDRVDEETGTWTAAPSLDFAAVLGRKRFSYQGEEVSLPEALTLQELLPGLPPKGEAASVDPLAIAAPEVVEALLHPERVRNPDGSCIAQPSIRVHASPGEWALIARELLDRGVFEEIAFGDIAVVGGQPVLNGAFGVVKSGDPLPPATRVLRLIINMIPSNRVQRPIDGDIAMLPVGGEHHVTILGDGEVLLWSSDDIKGCFHVFRLPEVWRPWMALSARVDPVALGRASGPPVWVAVAVVPMGWLSAVGIVQYLSRRIVLQGAPGHACPSESTELRRDAAYPLQLHQLPRAWWKVYVDNLDFGEIVAESEVRNFVGQVSIEQLAVRHSLDRWGIRRNESKAVERATAAVSMGSGVDGVRGRVAPSLPKLLQHLALTAWVLTRADCRGVWVAAATGRWCFDFGHRRAAFGVLDQIWREIAHWKGYGPVSRQGGDELIMVCSLAPLLATDLRAHLFPWPLATDASEHGGGTCIATGVTRAGWEAASEAHQAPFGHDARPAPPRQAAEGGAQTRQGAEAGARGAQPTPSLPDIAGLGCPGIGFEGTCSSLFWEIPRVSQFLQVVFGDLPWIDVKECVAGLSAEAGCQISEGLWRHQILIDAAGISRVRRPRLYWYNFPVGAGVCRQQSPVFDAVVLAADPEPAEVWLEADACWDLKSERRLPAFTRASPRAQPPPAPVELQDCLAHERARWLADECRFPPNARRDQVTVKVAVGDRRVVRAGEREALMGFWPGHTAPSRPTSARADDTARCTLIGSSSHVGVASWLLAQGLFAAGLIEAPVSAATVHAAFASELRLRRSGNNARRVPPLVVGRAAVELRSPLPEEGGEESAARALMYGFLQHADHRGSDIRLDVGLPFRAKAWPRAPIATDRWQWQTVLSHQWRRLGRHINELEMQEVLAALKWFARKGSMGRLQDQVVSAGTLKRYRARVDAFRLWQRSEQEPPDDPQDVDQSVMEYLEKLWSEGEPKSFANDLVAGLQHFTPRLRRQLNGSWSGEMLGLRAMGVTFADDLSIAVLNLGLAKTGKRQGATESVTVTDRRQPAEPLARLSGPRQRALFRQVCGELGLHDHECSLCSFRRGAATFDFRHRGQLDRTI</sequence>
<proteinExistence type="predicted"/>
<evidence type="ECO:0000256" key="1">
    <source>
        <dbReference type="SAM" id="MobiDB-lite"/>
    </source>
</evidence>
<gene>
    <name evidence="2" type="ORF">PCOR1329_LOCUS22682</name>
</gene>
<keyword evidence="3" id="KW-1185">Reference proteome</keyword>
<accession>A0ABN9RQ22</accession>
<evidence type="ECO:0008006" key="4">
    <source>
        <dbReference type="Google" id="ProtNLM"/>
    </source>
</evidence>
<feature type="compositionally biased region" description="Low complexity" evidence="1">
    <location>
        <begin position="686"/>
        <end position="707"/>
    </location>
</feature>
<feature type="region of interest" description="Disordered" evidence="1">
    <location>
        <begin position="671"/>
        <end position="710"/>
    </location>
</feature>
<protein>
    <recommendedName>
        <fullName evidence="4">RNA-directed RNA polymerase</fullName>
    </recommendedName>
</protein>
<feature type="non-terminal residue" evidence="2">
    <location>
        <position position="1"/>
    </location>
</feature>